<proteinExistence type="predicted"/>
<keyword evidence="1" id="KW-0175">Coiled coil</keyword>
<evidence type="ECO:0000256" key="3">
    <source>
        <dbReference type="SAM" id="Phobius"/>
    </source>
</evidence>
<reference evidence="4" key="1">
    <citation type="submission" date="2022-11" db="EMBL/GenBank/DDBJ databases">
        <title>Methylomonas rapida sp. nov., Carotenoid-Producing Obligate Methanotrophs with High Growth Characteristics and Biotechnological Potential.</title>
        <authorList>
            <person name="Tikhonova E.N."/>
            <person name="Suleimanov R.Z."/>
            <person name="Miroshnikov K."/>
            <person name="Oshkin I.Y."/>
            <person name="Belova S.E."/>
            <person name="Danilova O.V."/>
            <person name="Ashikhmin A."/>
            <person name="Konopkin A."/>
            <person name="But S.Y."/>
            <person name="Khmelenina V.N."/>
            <person name="Kuznetsov N."/>
            <person name="Pimenov N.V."/>
            <person name="Dedysh S.N."/>
        </authorList>
    </citation>
    <scope>NUCLEOTIDE SEQUENCE</scope>
    <source>
        <strain evidence="4">MP1</strain>
    </source>
</reference>
<evidence type="ECO:0000313" key="4">
    <source>
        <dbReference type="EMBL" id="WAR43672.1"/>
    </source>
</evidence>
<sequence>METLQKLLPLLQDLWPRWYQLTLDNADYAAVLVVSAWLLTAIFYSIRLGFAKRQIARITAAGNAIQANLNTAQEQLQTLQQQLNETTEQMQTAVQKAESESERANTLEQRLQASNQKLADSSAHLVERFELNLQTLPAANADNLLAEYDAIIARIGERFQNEQQAKTQLQLTLHTEAAKVAEKEMLVSSLQNRLDTQTQQLAKLEMAVEQYEAAQRQLEADKERQLAEAMARQQAEAARLAALETQRQAEKHTPPPPPVEKPVLEPVKQPEIVEQIVQGAPLIVEAPAKPEPVVSQAPVSEKPVEKAPTPPADTKKPKAAEPSKGKGFFGRTIEKFAKMDEKLGFQAKAEAQAEEVPVVEAAKEVEAPQVESPQPQATAPSQEQKESAGIGKKMGGLLGGFKKSQSAAAVEKPQETVAAPEPVAESNPIEGDKKPAKSTGKITGLFGKFKAKK</sequence>
<name>A0ABY7GEG5_9GAMM</name>
<feature type="region of interest" description="Disordered" evidence="2">
    <location>
        <begin position="292"/>
        <end position="327"/>
    </location>
</feature>
<feature type="region of interest" description="Disordered" evidence="2">
    <location>
        <begin position="363"/>
        <end position="441"/>
    </location>
</feature>
<feature type="compositionally biased region" description="Polar residues" evidence="2">
    <location>
        <begin position="372"/>
        <end position="382"/>
    </location>
</feature>
<organism evidence="4 5">
    <name type="scientific">Methylomonas rapida</name>
    <dbReference type="NCBI Taxonomy" id="2963939"/>
    <lineage>
        <taxon>Bacteria</taxon>
        <taxon>Pseudomonadati</taxon>
        <taxon>Pseudomonadota</taxon>
        <taxon>Gammaproteobacteria</taxon>
        <taxon>Methylococcales</taxon>
        <taxon>Methylococcaceae</taxon>
        <taxon>Methylomonas</taxon>
    </lineage>
</organism>
<keyword evidence="3" id="KW-0812">Transmembrane</keyword>
<evidence type="ECO:0000256" key="1">
    <source>
        <dbReference type="SAM" id="Coils"/>
    </source>
</evidence>
<protein>
    <recommendedName>
        <fullName evidence="6">Chromosome partition protein Smc</fullName>
    </recommendedName>
</protein>
<accession>A0ABY7GEG5</accession>
<dbReference type="RefSeq" id="WP_255188658.1">
    <property type="nucleotide sequence ID" value="NZ_CP113517.1"/>
</dbReference>
<evidence type="ECO:0008006" key="6">
    <source>
        <dbReference type="Google" id="ProtNLM"/>
    </source>
</evidence>
<feature type="transmembrane region" description="Helical" evidence="3">
    <location>
        <begin position="28"/>
        <end position="50"/>
    </location>
</feature>
<keyword evidence="5" id="KW-1185">Reference proteome</keyword>
<dbReference type="EMBL" id="CP113517">
    <property type="protein sequence ID" value="WAR43672.1"/>
    <property type="molecule type" value="Genomic_DNA"/>
</dbReference>
<keyword evidence="3" id="KW-0472">Membrane</keyword>
<feature type="region of interest" description="Disordered" evidence="2">
    <location>
        <begin position="244"/>
        <end position="263"/>
    </location>
</feature>
<feature type="coiled-coil region" evidence="1">
    <location>
        <begin position="62"/>
        <end position="117"/>
    </location>
</feature>
<evidence type="ECO:0000313" key="5">
    <source>
        <dbReference type="Proteomes" id="UP001162780"/>
    </source>
</evidence>
<dbReference type="Proteomes" id="UP001162780">
    <property type="component" value="Chromosome"/>
</dbReference>
<evidence type="ECO:0000256" key="2">
    <source>
        <dbReference type="SAM" id="MobiDB-lite"/>
    </source>
</evidence>
<keyword evidence="3" id="KW-1133">Transmembrane helix</keyword>
<gene>
    <name evidence="4" type="ORF">NM686_014970</name>
</gene>
<feature type="compositionally biased region" description="Basic and acidic residues" evidence="2">
    <location>
        <begin position="313"/>
        <end position="324"/>
    </location>
</feature>